<dbReference type="Gene3D" id="3.80.10.10">
    <property type="entry name" value="Ribonuclease Inhibitor"/>
    <property type="match status" value="1"/>
</dbReference>
<gene>
    <name evidence="2" type="ORF">TRICI_002496</name>
</gene>
<organism evidence="2 3">
    <name type="scientific">Trichomonascus ciferrii</name>
    <dbReference type="NCBI Taxonomy" id="44093"/>
    <lineage>
        <taxon>Eukaryota</taxon>
        <taxon>Fungi</taxon>
        <taxon>Dikarya</taxon>
        <taxon>Ascomycota</taxon>
        <taxon>Saccharomycotina</taxon>
        <taxon>Dipodascomycetes</taxon>
        <taxon>Dipodascales</taxon>
        <taxon>Trichomonascaceae</taxon>
        <taxon>Trichomonascus</taxon>
        <taxon>Trichomonascus ciferrii complex</taxon>
    </lineage>
</organism>
<sequence>MTVPEGFLPTEVLLLIAHGITDLADLLNLRLTNSQFYGIVSPRVWENLCIDLTTSRRRSIENTQVVTFDQVNMQEVFRSLEGDQSYVLKRSISFTRNMTIHLDRKNFSSLDLSRISDTERQLETFDDVVLELLTKLSHCTDELRMVNFRAENCSKDRVSRWLGQISKCFPNVENNVTISGWAPLDRMFLESEILGNTKNLTLNLSNESFLSILPHGKASEGIKSLSLFNYGWLTLDRNTLSQFLSNCKHLEHLYTNIVPEPYRFDWVPQTVTSLHTEISLPWHHPTSLLQPSPGDPVHLPNVNSLTIFTNSERVFESVIMENLKQLTLFLDWEVMERNYNWMEDLNVYLFSRSPKISHLYCEAQSSLPIVDSCGESLKTLKVDCSEENTMECHLGCTFSCCPNLEMLILVMCCWQPLQMASMLKHLSKTCKQLKQVYFVDFCGPRKPEYSFFTHDVTGKVEIFHDPFKTPLNSFSLLVNMDEFNQNFSVDYIYSV</sequence>
<dbReference type="EMBL" id="SWFS01000170">
    <property type="protein sequence ID" value="KAA8915361.1"/>
    <property type="molecule type" value="Genomic_DNA"/>
</dbReference>
<protein>
    <recommendedName>
        <fullName evidence="1">F-box domain-containing protein</fullName>
    </recommendedName>
</protein>
<comment type="caution">
    <text evidence="2">The sequence shown here is derived from an EMBL/GenBank/DDBJ whole genome shotgun (WGS) entry which is preliminary data.</text>
</comment>
<dbReference type="Proteomes" id="UP000761534">
    <property type="component" value="Unassembled WGS sequence"/>
</dbReference>
<dbReference type="InterPro" id="IPR001810">
    <property type="entry name" value="F-box_dom"/>
</dbReference>
<accession>A0A642V6M7</accession>
<keyword evidence="3" id="KW-1185">Reference proteome</keyword>
<proteinExistence type="predicted"/>
<dbReference type="SUPFAM" id="SSF52047">
    <property type="entry name" value="RNI-like"/>
    <property type="match status" value="1"/>
</dbReference>
<evidence type="ECO:0000313" key="2">
    <source>
        <dbReference type="EMBL" id="KAA8915361.1"/>
    </source>
</evidence>
<dbReference type="VEuPathDB" id="FungiDB:TRICI_002496"/>
<name>A0A642V6M7_9ASCO</name>
<dbReference type="Pfam" id="PF12937">
    <property type="entry name" value="F-box-like"/>
    <property type="match status" value="1"/>
</dbReference>
<evidence type="ECO:0000313" key="3">
    <source>
        <dbReference type="Proteomes" id="UP000761534"/>
    </source>
</evidence>
<dbReference type="InterPro" id="IPR032675">
    <property type="entry name" value="LRR_dom_sf"/>
</dbReference>
<feature type="domain" description="F-box" evidence="1">
    <location>
        <begin position="8"/>
        <end position="50"/>
    </location>
</feature>
<reference evidence="2" key="1">
    <citation type="journal article" date="2019" name="G3 (Bethesda)">
        <title>Genome Assemblies of Two Rare Opportunistic Yeast Pathogens: Diutina rugosa (syn. Candida rugosa) and Trichomonascus ciferrii (syn. Candida ciferrii).</title>
        <authorList>
            <person name="Mixao V."/>
            <person name="Saus E."/>
            <person name="Hansen A.P."/>
            <person name="Lass-Florl C."/>
            <person name="Gabaldon T."/>
        </authorList>
    </citation>
    <scope>NUCLEOTIDE SEQUENCE</scope>
    <source>
        <strain evidence="2">CBS 4856</strain>
    </source>
</reference>
<dbReference type="AlphaFoldDB" id="A0A642V6M7"/>
<evidence type="ECO:0000259" key="1">
    <source>
        <dbReference type="Pfam" id="PF12937"/>
    </source>
</evidence>